<evidence type="ECO:0000259" key="9">
    <source>
        <dbReference type="Pfam" id="PF12704"/>
    </source>
</evidence>
<evidence type="ECO:0000256" key="2">
    <source>
        <dbReference type="ARBA" id="ARBA00022475"/>
    </source>
</evidence>
<evidence type="ECO:0000256" key="6">
    <source>
        <dbReference type="ARBA" id="ARBA00038076"/>
    </source>
</evidence>
<name>A0A1G5RWW6_PSEXY</name>
<sequence length="417" mass="45644">MFENIRLAFRGIWTHKLRSFLTMLGIIIGIAAIIAIVSTIEGTNQQIKENLIGSGSNTVDIQLYQNDWPLDMSYSAPPFGVPQVSDSLMDEIRDIPEVKSASRYNVRNIYDGVYYQNEPMNGGYVKGVETDYFSTANLTVKQGRLFTEKEVEAFKKVCIVDENIVSTLLQNENPIGKIIEIGGDSFVIVGVVAPRSTFEPVINTMEDYDTYKQDESGEVYIPYSDWPICYRYDEPENVLVRANTTDDMTQAGKKTADALNASIHPNDESIKYQSKDLLEQATRLQQLSSSTNSMLIWIAAISLLVGGIGVMNIMLVSVTERTAEIGLKKAIGARKGKIMGQFLTEAAVLTSMGGVLGVASGIGLAKIISIMSGTPIAISWPAAMIAVVFSMFIGIVFGILPSHQAANLNPIDALRTN</sequence>
<proteinExistence type="inferred from homology"/>
<dbReference type="Proteomes" id="UP000199428">
    <property type="component" value="Unassembled WGS sequence"/>
</dbReference>
<evidence type="ECO:0000313" key="10">
    <source>
        <dbReference type="EMBL" id="SCZ78536.1"/>
    </source>
</evidence>
<dbReference type="InterPro" id="IPR025857">
    <property type="entry name" value="MacB_PCD"/>
</dbReference>
<feature type="transmembrane region" description="Helical" evidence="7">
    <location>
        <begin position="339"/>
        <end position="365"/>
    </location>
</feature>
<dbReference type="AlphaFoldDB" id="A0A1G5RWW6"/>
<feature type="domain" description="MacB-like periplasmic core" evidence="9">
    <location>
        <begin position="19"/>
        <end position="254"/>
    </location>
</feature>
<dbReference type="InterPro" id="IPR050250">
    <property type="entry name" value="Macrolide_Exporter_MacB"/>
</dbReference>
<evidence type="ECO:0000256" key="1">
    <source>
        <dbReference type="ARBA" id="ARBA00004651"/>
    </source>
</evidence>
<feature type="transmembrane region" description="Helical" evidence="7">
    <location>
        <begin position="377"/>
        <end position="400"/>
    </location>
</feature>
<dbReference type="GO" id="GO:0022857">
    <property type="term" value="F:transmembrane transporter activity"/>
    <property type="evidence" value="ECO:0007669"/>
    <property type="project" value="TreeGrafter"/>
</dbReference>
<keyword evidence="3 7" id="KW-0812">Transmembrane</keyword>
<dbReference type="EMBL" id="FMWK01000005">
    <property type="protein sequence ID" value="SCZ78536.1"/>
    <property type="molecule type" value="Genomic_DNA"/>
</dbReference>
<evidence type="ECO:0000259" key="8">
    <source>
        <dbReference type="Pfam" id="PF02687"/>
    </source>
</evidence>
<organism evidence="10 11">
    <name type="scientific">Pseudobutyrivibrio xylanivorans</name>
    <dbReference type="NCBI Taxonomy" id="185007"/>
    <lineage>
        <taxon>Bacteria</taxon>
        <taxon>Bacillati</taxon>
        <taxon>Bacillota</taxon>
        <taxon>Clostridia</taxon>
        <taxon>Lachnospirales</taxon>
        <taxon>Lachnospiraceae</taxon>
        <taxon>Pseudobutyrivibrio</taxon>
    </lineage>
</organism>
<evidence type="ECO:0000256" key="7">
    <source>
        <dbReference type="SAM" id="Phobius"/>
    </source>
</evidence>
<feature type="transmembrane region" description="Helical" evidence="7">
    <location>
        <begin position="294"/>
        <end position="318"/>
    </location>
</feature>
<gene>
    <name evidence="10" type="ORF">SAMN02910350_01347</name>
</gene>
<dbReference type="RefSeq" id="WP_090162235.1">
    <property type="nucleotide sequence ID" value="NZ_FMWK01000005.1"/>
</dbReference>
<keyword evidence="2" id="KW-1003">Cell membrane</keyword>
<feature type="domain" description="ABC3 transporter permease C-terminal" evidence="8">
    <location>
        <begin position="298"/>
        <end position="410"/>
    </location>
</feature>
<dbReference type="PANTHER" id="PTHR30572:SF4">
    <property type="entry name" value="ABC TRANSPORTER PERMEASE YTRF"/>
    <property type="match status" value="1"/>
</dbReference>
<keyword evidence="5 7" id="KW-0472">Membrane</keyword>
<evidence type="ECO:0000256" key="4">
    <source>
        <dbReference type="ARBA" id="ARBA00022989"/>
    </source>
</evidence>
<dbReference type="Pfam" id="PF12704">
    <property type="entry name" value="MacB_PCD"/>
    <property type="match status" value="1"/>
</dbReference>
<evidence type="ECO:0000313" key="11">
    <source>
        <dbReference type="Proteomes" id="UP000199428"/>
    </source>
</evidence>
<comment type="subcellular location">
    <subcellularLocation>
        <location evidence="1">Cell membrane</location>
        <topology evidence="1">Multi-pass membrane protein</topology>
    </subcellularLocation>
</comment>
<dbReference type="PANTHER" id="PTHR30572">
    <property type="entry name" value="MEMBRANE COMPONENT OF TRANSPORTER-RELATED"/>
    <property type="match status" value="1"/>
</dbReference>
<dbReference type="Pfam" id="PF02687">
    <property type="entry name" value="FtsX"/>
    <property type="match status" value="1"/>
</dbReference>
<protein>
    <submittedName>
        <fullName evidence="10">Putative ABC transport system permease protein</fullName>
    </submittedName>
</protein>
<comment type="similarity">
    <text evidence="6">Belongs to the ABC-4 integral membrane protein family.</text>
</comment>
<keyword evidence="4 7" id="KW-1133">Transmembrane helix</keyword>
<dbReference type="InterPro" id="IPR003838">
    <property type="entry name" value="ABC3_permease_C"/>
</dbReference>
<feature type="transmembrane region" description="Helical" evidence="7">
    <location>
        <begin position="20"/>
        <end position="40"/>
    </location>
</feature>
<accession>A0A1G5RWW6</accession>
<reference evidence="10 11" key="1">
    <citation type="submission" date="2016-10" db="EMBL/GenBank/DDBJ databases">
        <authorList>
            <person name="de Groot N.N."/>
        </authorList>
    </citation>
    <scope>NUCLEOTIDE SEQUENCE [LARGE SCALE GENOMIC DNA]</scope>
    <source>
        <strain evidence="10 11">DSM 10317</strain>
    </source>
</reference>
<evidence type="ECO:0000256" key="5">
    <source>
        <dbReference type="ARBA" id="ARBA00023136"/>
    </source>
</evidence>
<evidence type="ECO:0000256" key="3">
    <source>
        <dbReference type="ARBA" id="ARBA00022692"/>
    </source>
</evidence>
<dbReference type="GO" id="GO:0005886">
    <property type="term" value="C:plasma membrane"/>
    <property type="evidence" value="ECO:0007669"/>
    <property type="project" value="UniProtKB-SubCell"/>
</dbReference>